<keyword evidence="7" id="KW-1071">Ligand-gated ion channel</keyword>
<keyword evidence="2" id="KW-0813">Transport</keyword>
<feature type="region of interest" description="Disordered" evidence="9">
    <location>
        <begin position="28"/>
        <end position="49"/>
    </location>
</feature>
<feature type="transmembrane region" description="Helical" evidence="10">
    <location>
        <begin position="252"/>
        <end position="276"/>
    </location>
</feature>
<name>A0A8L8KXG5_HELPZ</name>
<evidence type="ECO:0000313" key="13">
    <source>
        <dbReference type="WBParaSite" id="HPBE_0002253501-mRNA-1"/>
    </source>
</evidence>
<evidence type="ECO:0000256" key="10">
    <source>
        <dbReference type="SAM" id="Phobius"/>
    </source>
</evidence>
<evidence type="ECO:0000256" key="6">
    <source>
        <dbReference type="ARBA" id="ARBA00023136"/>
    </source>
</evidence>
<comment type="subcellular location">
    <subcellularLocation>
        <location evidence="1">Membrane</location>
        <topology evidence="1">Multi-pass membrane protein</topology>
    </subcellularLocation>
</comment>
<reference evidence="13" key="1">
    <citation type="submission" date="2019-09" db="UniProtKB">
        <authorList>
            <consortium name="WormBaseParasite"/>
        </authorList>
    </citation>
    <scope>IDENTIFICATION</scope>
</reference>
<dbReference type="InterPro" id="IPR050866">
    <property type="entry name" value="CNG_cation_channel"/>
</dbReference>
<accession>A0A8L8KXG5</accession>
<keyword evidence="6 10" id="KW-0472">Membrane</keyword>
<dbReference type="PANTHER" id="PTHR45638">
    <property type="entry name" value="CYCLIC NUCLEOTIDE-GATED CATION CHANNEL SUBUNIT A"/>
    <property type="match status" value="1"/>
</dbReference>
<evidence type="ECO:0000256" key="3">
    <source>
        <dbReference type="ARBA" id="ARBA00022692"/>
    </source>
</evidence>
<dbReference type="Proteomes" id="UP000050761">
    <property type="component" value="Unassembled WGS sequence"/>
</dbReference>
<dbReference type="WBParaSite" id="HPBE_0002253501-mRNA-1">
    <property type="protein sequence ID" value="HPBE_0002253501-mRNA-1"/>
    <property type="gene ID" value="HPBE_0002253501"/>
</dbReference>
<dbReference type="GO" id="GO:0005886">
    <property type="term" value="C:plasma membrane"/>
    <property type="evidence" value="ECO:0007669"/>
    <property type="project" value="TreeGrafter"/>
</dbReference>
<keyword evidence="4 10" id="KW-1133">Transmembrane helix</keyword>
<dbReference type="GO" id="GO:0044877">
    <property type="term" value="F:protein-containing complex binding"/>
    <property type="evidence" value="ECO:0007669"/>
    <property type="project" value="TreeGrafter"/>
</dbReference>
<evidence type="ECO:0000313" key="12">
    <source>
        <dbReference type="Proteomes" id="UP000050761"/>
    </source>
</evidence>
<dbReference type="GO" id="GO:0017071">
    <property type="term" value="C:intracellular cyclic nucleotide activated cation channel complex"/>
    <property type="evidence" value="ECO:0007669"/>
    <property type="project" value="TreeGrafter"/>
</dbReference>
<feature type="domain" description="Ion transport" evidence="11">
    <location>
        <begin position="123"/>
        <end position="352"/>
    </location>
</feature>
<feature type="transmembrane region" description="Helical" evidence="10">
    <location>
        <begin position="68"/>
        <end position="88"/>
    </location>
</feature>
<evidence type="ECO:0000256" key="2">
    <source>
        <dbReference type="ARBA" id="ARBA00022448"/>
    </source>
</evidence>
<keyword evidence="5" id="KW-0406">Ion transport</keyword>
<dbReference type="GO" id="GO:0005223">
    <property type="term" value="F:intracellularly cGMP-activated cation channel activity"/>
    <property type="evidence" value="ECO:0007669"/>
    <property type="project" value="TreeGrafter"/>
</dbReference>
<feature type="compositionally biased region" description="Low complexity" evidence="9">
    <location>
        <begin position="30"/>
        <end position="48"/>
    </location>
</feature>
<dbReference type="FunFam" id="1.10.287.70:FF:000367">
    <property type="entry name" value="Cyclic nucleotide-gated cation channel"/>
    <property type="match status" value="1"/>
</dbReference>
<dbReference type="GO" id="GO:0005222">
    <property type="term" value="F:intracellularly cAMP-activated cation channel activity"/>
    <property type="evidence" value="ECO:0007669"/>
    <property type="project" value="TreeGrafter"/>
</dbReference>
<dbReference type="AlphaFoldDB" id="A0A8L8KXG5"/>
<feature type="transmembrane region" description="Helical" evidence="10">
    <location>
        <begin position="144"/>
        <end position="163"/>
    </location>
</feature>
<dbReference type="PANTHER" id="PTHR45638:SF11">
    <property type="entry name" value="CYCLIC NUCLEOTIDE-GATED CATION CHANNEL SUBUNIT A"/>
    <property type="match status" value="1"/>
</dbReference>
<organism evidence="12 13">
    <name type="scientific">Heligmosomoides polygyrus</name>
    <name type="common">Parasitic roundworm</name>
    <dbReference type="NCBI Taxonomy" id="6339"/>
    <lineage>
        <taxon>Eukaryota</taxon>
        <taxon>Metazoa</taxon>
        <taxon>Ecdysozoa</taxon>
        <taxon>Nematoda</taxon>
        <taxon>Chromadorea</taxon>
        <taxon>Rhabditida</taxon>
        <taxon>Rhabditina</taxon>
        <taxon>Rhabditomorpha</taxon>
        <taxon>Strongyloidea</taxon>
        <taxon>Heligmosomidae</taxon>
        <taxon>Heligmosomoides</taxon>
    </lineage>
</organism>
<dbReference type="InterPro" id="IPR018490">
    <property type="entry name" value="cNMP-bd_dom_sf"/>
</dbReference>
<protein>
    <submittedName>
        <fullName evidence="13">Ion_trans domain-containing protein</fullName>
    </submittedName>
</protein>
<evidence type="ECO:0000256" key="1">
    <source>
        <dbReference type="ARBA" id="ARBA00004141"/>
    </source>
</evidence>
<evidence type="ECO:0000256" key="4">
    <source>
        <dbReference type="ARBA" id="ARBA00022989"/>
    </source>
</evidence>
<dbReference type="Gene3D" id="1.10.287.630">
    <property type="entry name" value="Helix hairpin bin"/>
    <property type="match status" value="1"/>
</dbReference>
<dbReference type="FunFam" id="1.10.287.630:FF:000001">
    <property type="entry name" value="Cyclic nucleotide-gated channel alpha 3"/>
    <property type="match status" value="1"/>
</dbReference>
<dbReference type="InterPro" id="IPR005821">
    <property type="entry name" value="Ion_trans_dom"/>
</dbReference>
<dbReference type="Gene3D" id="1.10.287.70">
    <property type="match status" value="1"/>
</dbReference>
<feature type="transmembrane region" description="Helical" evidence="10">
    <location>
        <begin position="322"/>
        <end position="344"/>
    </location>
</feature>
<evidence type="ECO:0000256" key="7">
    <source>
        <dbReference type="ARBA" id="ARBA00023286"/>
    </source>
</evidence>
<dbReference type="Pfam" id="PF00520">
    <property type="entry name" value="Ion_trans"/>
    <property type="match status" value="1"/>
</dbReference>
<dbReference type="SUPFAM" id="SSF51206">
    <property type="entry name" value="cAMP-binding domain-like"/>
    <property type="match status" value="1"/>
</dbReference>
<evidence type="ECO:0000256" key="5">
    <source>
        <dbReference type="ARBA" id="ARBA00023065"/>
    </source>
</evidence>
<dbReference type="SUPFAM" id="SSF81324">
    <property type="entry name" value="Voltage-gated potassium channels"/>
    <property type="match status" value="1"/>
</dbReference>
<evidence type="ECO:0000259" key="11">
    <source>
        <dbReference type="Pfam" id="PF00520"/>
    </source>
</evidence>
<proteinExistence type="predicted"/>
<dbReference type="GO" id="GO:0030553">
    <property type="term" value="F:cGMP binding"/>
    <property type="evidence" value="ECO:0007669"/>
    <property type="project" value="TreeGrafter"/>
</dbReference>
<keyword evidence="12" id="KW-1185">Reference proteome</keyword>
<sequence>LLRRKNRVHNTYEAQTEFLQKFGHGGNEGATTAAPSTAPQTEAQPATEGSAIQGLVKTWTIDASQDKYYYWTVVVSVAFVYNLLFVIARQVFVDLIGPTGVSICAEGAPPYRNFSRECTDDQLMNMKVMPTIELYPDMGWSRWWWTRMMWAILDLVMDSIYWLDIFVRTRTGFLEQGLVVRDIEKIRKNYHESKQFKYDIISIIPIDYVLGWPWPVSWFRPFPVVRLNRLLRIDRVRDCMERTETRSSMPNAFRVLCVVWYIIVIIHWNACFYFWISEMIGLGSDGWVYGPLNKQSLPDFYWSTLILTTIGEVPSPVQNVEYLFVTLDLMCGVLIFATIVGNVGSMISNMSAARTEFQNKMDGIKQYMELRRVSKQLEMRVIKWFDYLWANKQSLSDQQVLKVLPDKLQAEIAMQVHFETLRKVRIFQVRFTRNRFTLTMVAVL</sequence>
<keyword evidence="3 10" id="KW-0812">Transmembrane</keyword>
<evidence type="ECO:0000256" key="9">
    <source>
        <dbReference type="SAM" id="MobiDB-lite"/>
    </source>
</evidence>
<evidence type="ECO:0000256" key="8">
    <source>
        <dbReference type="ARBA" id="ARBA00023303"/>
    </source>
</evidence>
<keyword evidence="8" id="KW-0407">Ion channel</keyword>